<name>K3WA80_GLOUD</name>
<protein>
    <recommendedName>
        <fullName evidence="4">Cadherin domain-containing protein</fullName>
    </recommendedName>
</protein>
<dbReference type="AlphaFoldDB" id="K3WA80"/>
<feature type="signal peptide" evidence="1">
    <location>
        <begin position="1"/>
        <end position="20"/>
    </location>
</feature>
<feature type="chain" id="PRO_5003867760" description="Cadherin domain-containing protein" evidence="1">
    <location>
        <begin position="21"/>
        <end position="637"/>
    </location>
</feature>
<keyword evidence="3" id="KW-1185">Reference proteome</keyword>
<keyword evidence="1" id="KW-0732">Signal</keyword>
<dbReference type="InParanoid" id="K3WA80"/>
<proteinExistence type="predicted"/>
<evidence type="ECO:0000313" key="2">
    <source>
        <dbReference type="EnsemblProtists" id="PYU1_T001871"/>
    </source>
</evidence>
<reference evidence="2" key="3">
    <citation type="submission" date="2015-02" db="UniProtKB">
        <authorList>
            <consortium name="EnsemblProtists"/>
        </authorList>
    </citation>
    <scope>IDENTIFICATION</scope>
    <source>
        <strain evidence="2">DAOM BR144</strain>
    </source>
</reference>
<accession>K3WA80</accession>
<reference evidence="3" key="2">
    <citation type="submission" date="2010-04" db="EMBL/GenBank/DDBJ databases">
        <authorList>
            <person name="Buell R."/>
            <person name="Hamilton J."/>
            <person name="Hostetler J."/>
        </authorList>
    </citation>
    <scope>NUCLEOTIDE SEQUENCE [LARGE SCALE GENOMIC DNA]</scope>
    <source>
        <strain evidence="3">DAOM:BR144</strain>
    </source>
</reference>
<dbReference type="eggNOG" id="ENOG502RU6U">
    <property type="taxonomic scope" value="Eukaryota"/>
</dbReference>
<dbReference type="OMA" id="DCEVHDE"/>
<dbReference type="EMBL" id="GL376634">
    <property type="status" value="NOT_ANNOTATED_CDS"/>
    <property type="molecule type" value="Genomic_DNA"/>
</dbReference>
<dbReference type="Proteomes" id="UP000019132">
    <property type="component" value="Unassembled WGS sequence"/>
</dbReference>
<evidence type="ECO:0008006" key="4">
    <source>
        <dbReference type="Google" id="ProtNLM"/>
    </source>
</evidence>
<dbReference type="HOGENOM" id="CLU_013046_0_0_1"/>
<evidence type="ECO:0000256" key="1">
    <source>
        <dbReference type="SAM" id="SignalP"/>
    </source>
</evidence>
<dbReference type="EnsemblProtists" id="PYU1_T001871">
    <property type="protein sequence ID" value="PYU1_T001871"/>
    <property type="gene ID" value="PYU1_G001869"/>
</dbReference>
<reference evidence="3" key="1">
    <citation type="journal article" date="2010" name="Genome Biol.">
        <title>Genome sequence of the necrotrophic plant pathogen Pythium ultimum reveals original pathogenicity mechanisms and effector repertoire.</title>
        <authorList>
            <person name="Levesque C.A."/>
            <person name="Brouwer H."/>
            <person name="Cano L."/>
            <person name="Hamilton J.P."/>
            <person name="Holt C."/>
            <person name="Huitema E."/>
            <person name="Raffaele S."/>
            <person name="Robideau G.P."/>
            <person name="Thines M."/>
            <person name="Win J."/>
            <person name="Zerillo M.M."/>
            <person name="Beakes G.W."/>
            <person name="Boore J.L."/>
            <person name="Busam D."/>
            <person name="Dumas B."/>
            <person name="Ferriera S."/>
            <person name="Fuerstenberg S.I."/>
            <person name="Gachon C.M."/>
            <person name="Gaulin E."/>
            <person name="Govers F."/>
            <person name="Grenville-Briggs L."/>
            <person name="Horner N."/>
            <person name="Hostetler J."/>
            <person name="Jiang R.H."/>
            <person name="Johnson J."/>
            <person name="Krajaejun T."/>
            <person name="Lin H."/>
            <person name="Meijer H.J."/>
            <person name="Moore B."/>
            <person name="Morris P."/>
            <person name="Phuntmart V."/>
            <person name="Puiu D."/>
            <person name="Shetty J."/>
            <person name="Stajich J.E."/>
            <person name="Tripathy S."/>
            <person name="Wawra S."/>
            <person name="van West P."/>
            <person name="Whitty B.R."/>
            <person name="Coutinho P.M."/>
            <person name="Henrissat B."/>
            <person name="Martin F."/>
            <person name="Thomas P.D."/>
            <person name="Tyler B.M."/>
            <person name="De Vries R.P."/>
            <person name="Kamoun S."/>
            <person name="Yandell M."/>
            <person name="Tisserat N."/>
            <person name="Buell C.R."/>
        </authorList>
    </citation>
    <scope>NUCLEOTIDE SEQUENCE</scope>
    <source>
        <strain evidence="3">DAOM:BR144</strain>
    </source>
</reference>
<dbReference type="VEuPathDB" id="FungiDB:PYU1_G001869"/>
<organism evidence="2 3">
    <name type="scientific">Globisporangium ultimum (strain ATCC 200006 / CBS 805.95 / DAOM BR144)</name>
    <name type="common">Pythium ultimum</name>
    <dbReference type="NCBI Taxonomy" id="431595"/>
    <lineage>
        <taxon>Eukaryota</taxon>
        <taxon>Sar</taxon>
        <taxon>Stramenopiles</taxon>
        <taxon>Oomycota</taxon>
        <taxon>Peronosporomycetes</taxon>
        <taxon>Pythiales</taxon>
        <taxon>Pythiaceae</taxon>
        <taxon>Globisporangium</taxon>
    </lineage>
</organism>
<sequence>MWLLLPLMVVGLHVVIRAHALVDEDDSVRDEHIAHFLDARKQLSPLCLYIFDRTKRLPEYEKNSTATPHGSFFEDHLPGVCPFGDLQFDSALVTTLNTEAHSYQLGVRIERDPGNSTKRIQIASTDIVPVDDFYNLAVIASDRNENTGKRSGGITFEIVVRRRSPEDDNTEMTLFSIANLYSGCVDRGFRVDVDKDRKLVLLYYLPMVDGDKEGSCYEQRLISDQKVLFTDMRTACLFPKSSPSPEGNPPVSIVVTIDPSSSPGLWNTEFLLSYSDPTTMERVSCRVSAQQNPPRDASVQKQRLRGNYRLYIGNNPHNVSSPKVPRPMVPRRQFRPFGSDDTPQTAMGQLRDTLLTKLMTIEGPRIPQAMRIFGDKSFSLSIFGIELPPMNEDTPFAYLRGKLKDFLVMNGDKMVDGLINMLRKMQPIMDKVEQTPGERLVQRWIDQQENDTKFQFYPDAQVSSFDLFHFAIYKKALTPDELDAGNWTQPTALRRFRAPSREIRIREDEVVLVDLLDLHSVFDDLTLELRALPEFGKLMLYPNKTVVTTENMAAFRELPLPYQKKIFYQPNPDESNENIQLPNPIALSRRRRPYSTIEFGIWKSLTGRPFNATATASIHIFVDAVNDPPRPLKPVLE</sequence>
<evidence type="ECO:0000313" key="3">
    <source>
        <dbReference type="Proteomes" id="UP000019132"/>
    </source>
</evidence>